<dbReference type="GO" id="GO:0005737">
    <property type="term" value="C:cytoplasm"/>
    <property type="evidence" value="ECO:0007669"/>
    <property type="project" value="UniProtKB-ARBA"/>
</dbReference>
<sequence>MAEDGNKTIADIAVEKADPDIPRILAAEFVGTMFLVATIIGSGMMGDNLSTDDGVALLGNTLATWGILFVLITVFGPVSGAHFNPVVTVVFFLRQEIRILQTLVMIPAQVLGGILGAIAAHGMFNVVAVEFEGKDRNTHGEFFSEIVATVGLLVTILGCIHGGEKDKIPMAVGLFITAGYWFTLSTSFANPAVTIARSFTGTFAGISTESFGAYFGGQAVGTVLAIVFCQWIFAKKTFAKAVMTLVRNGE</sequence>
<comment type="subcellular location">
    <subcellularLocation>
        <location evidence="1">Endomembrane system</location>
        <topology evidence="1">Multi-pass membrane protein</topology>
    </subcellularLocation>
</comment>
<feature type="transmembrane region" description="Helical" evidence="8">
    <location>
        <begin position="142"/>
        <end position="160"/>
    </location>
</feature>
<dbReference type="GO" id="GO:0016020">
    <property type="term" value="C:membrane"/>
    <property type="evidence" value="ECO:0007669"/>
    <property type="project" value="InterPro"/>
</dbReference>
<evidence type="ECO:0000256" key="6">
    <source>
        <dbReference type="ARBA" id="ARBA00023136"/>
    </source>
</evidence>
<feature type="transmembrane region" description="Helical" evidence="8">
    <location>
        <begin position="65"/>
        <end position="93"/>
    </location>
</feature>
<evidence type="ECO:0000256" key="3">
    <source>
        <dbReference type="ARBA" id="ARBA00022692"/>
    </source>
</evidence>
<keyword evidence="3 7" id="KW-0812">Transmembrane</keyword>
<dbReference type="PANTHER" id="PTHR45665">
    <property type="entry name" value="AQUAPORIN-8"/>
    <property type="match status" value="1"/>
</dbReference>
<feature type="transmembrane region" description="Helical" evidence="8">
    <location>
        <begin position="24"/>
        <end position="45"/>
    </location>
</feature>
<dbReference type="PRINTS" id="PR00783">
    <property type="entry name" value="MINTRINSICP"/>
</dbReference>
<evidence type="ECO:0000256" key="5">
    <source>
        <dbReference type="ARBA" id="ARBA00022989"/>
    </source>
</evidence>
<evidence type="ECO:0000313" key="9">
    <source>
        <dbReference type="EMBL" id="CAD9471465.1"/>
    </source>
</evidence>
<dbReference type="GO" id="GO:0019755">
    <property type="term" value="P:one-carbon compound transport"/>
    <property type="evidence" value="ECO:0007669"/>
    <property type="project" value="UniProtKB-ARBA"/>
</dbReference>
<dbReference type="SUPFAM" id="SSF81338">
    <property type="entry name" value="Aquaporin-like"/>
    <property type="match status" value="1"/>
</dbReference>
<evidence type="ECO:0000256" key="4">
    <source>
        <dbReference type="ARBA" id="ARBA00022737"/>
    </source>
</evidence>
<accession>A0A7S2GTL3</accession>
<organism evidence="9">
    <name type="scientific">Octactis speculum</name>
    <dbReference type="NCBI Taxonomy" id="3111310"/>
    <lineage>
        <taxon>Eukaryota</taxon>
        <taxon>Sar</taxon>
        <taxon>Stramenopiles</taxon>
        <taxon>Ochrophyta</taxon>
        <taxon>Dictyochophyceae</taxon>
        <taxon>Dictyochales</taxon>
        <taxon>Dictyochaceae</taxon>
        <taxon>Octactis</taxon>
    </lineage>
</organism>
<evidence type="ECO:0008006" key="10">
    <source>
        <dbReference type="Google" id="ProtNLM"/>
    </source>
</evidence>
<protein>
    <recommendedName>
        <fullName evidence="10">Aquaporin</fullName>
    </recommendedName>
</protein>
<evidence type="ECO:0000256" key="1">
    <source>
        <dbReference type="ARBA" id="ARBA00004127"/>
    </source>
</evidence>
<feature type="transmembrane region" description="Helical" evidence="8">
    <location>
        <begin position="213"/>
        <end position="233"/>
    </location>
</feature>
<gene>
    <name evidence="9" type="ORF">DSPE1174_LOCUS27400</name>
</gene>
<dbReference type="PANTHER" id="PTHR45665:SF9">
    <property type="entry name" value="AQUAPORIN-8"/>
    <property type="match status" value="1"/>
</dbReference>
<comment type="similarity">
    <text evidence="7">Belongs to the MIP/aquaporin (TC 1.A.8) family.</text>
</comment>
<dbReference type="InterPro" id="IPR034294">
    <property type="entry name" value="Aquaporin_transptr"/>
</dbReference>
<feature type="transmembrane region" description="Helical" evidence="8">
    <location>
        <begin position="100"/>
        <end position="122"/>
    </location>
</feature>
<dbReference type="InterPro" id="IPR023271">
    <property type="entry name" value="Aquaporin-like"/>
</dbReference>
<evidence type="ECO:0000256" key="7">
    <source>
        <dbReference type="RuleBase" id="RU000477"/>
    </source>
</evidence>
<dbReference type="Gene3D" id="1.20.1080.10">
    <property type="entry name" value="Glycerol uptake facilitator protein"/>
    <property type="match status" value="1"/>
</dbReference>
<feature type="transmembrane region" description="Helical" evidence="8">
    <location>
        <begin position="172"/>
        <end position="193"/>
    </location>
</feature>
<keyword evidence="5 8" id="KW-1133">Transmembrane helix</keyword>
<evidence type="ECO:0000256" key="2">
    <source>
        <dbReference type="ARBA" id="ARBA00022448"/>
    </source>
</evidence>
<dbReference type="GO" id="GO:0015250">
    <property type="term" value="F:water channel activity"/>
    <property type="evidence" value="ECO:0007669"/>
    <property type="project" value="TreeGrafter"/>
</dbReference>
<keyword evidence="6 8" id="KW-0472">Membrane</keyword>
<dbReference type="EMBL" id="HBGS01053127">
    <property type="protein sequence ID" value="CAD9471465.1"/>
    <property type="molecule type" value="Transcribed_RNA"/>
</dbReference>
<keyword evidence="2 7" id="KW-0813">Transport</keyword>
<dbReference type="InterPro" id="IPR000425">
    <property type="entry name" value="MIP"/>
</dbReference>
<keyword evidence="4" id="KW-0677">Repeat</keyword>
<dbReference type="Pfam" id="PF00230">
    <property type="entry name" value="MIP"/>
    <property type="match status" value="1"/>
</dbReference>
<reference evidence="9" key="1">
    <citation type="submission" date="2021-01" db="EMBL/GenBank/DDBJ databases">
        <authorList>
            <person name="Corre E."/>
            <person name="Pelletier E."/>
            <person name="Niang G."/>
            <person name="Scheremetjew M."/>
            <person name="Finn R."/>
            <person name="Kale V."/>
            <person name="Holt S."/>
            <person name="Cochrane G."/>
            <person name="Meng A."/>
            <person name="Brown T."/>
            <person name="Cohen L."/>
        </authorList>
    </citation>
    <scope>NUCLEOTIDE SEQUENCE</scope>
    <source>
        <strain evidence="9">CCMP1381</strain>
    </source>
</reference>
<dbReference type="GO" id="GO:0012505">
    <property type="term" value="C:endomembrane system"/>
    <property type="evidence" value="ECO:0007669"/>
    <property type="project" value="UniProtKB-SubCell"/>
</dbReference>
<evidence type="ECO:0000256" key="8">
    <source>
        <dbReference type="SAM" id="Phobius"/>
    </source>
</evidence>
<name>A0A7S2GTL3_9STRA</name>
<proteinExistence type="inferred from homology"/>
<dbReference type="AlphaFoldDB" id="A0A7S2GTL3"/>